<reference evidence="3" key="1">
    <citation type="submission" date="2021-01" db="EMBL/GenBank/DDBJ databases">
        <authorList>
            <consortium name="Genoscope - CEA"/>
            <person name="William W."/>
        </authorList>
    </citation>
    <scope>NUCLEOTIDE SEQUENCE</scope>
</reference>
<dbReference type="GO" id="GO:1904263">
    <property type="term" value="P:positive regulation of TORC1 signaling"/>
    <property type="evidence" value="ECO:0007669"/>
    <property type="project" value="TreeGrafter"/>
</dbReference>
<dbReference type="PANTHER" id="PTHR11259">
    <property type="entry name" value="RAS-RELATED GTP BINDING RAG/GTR YEAST"/>
    <property type="match status" value="1"/>
</dbReference>
<dbReference type="AlphaFoldDB" id="A0A8S1KAL0"/>
<dbReference type="GO" id="GO:0003924">
    <property type="term" value="F:GTPase activity"/>
    <property type="evidence" value="ECO:0007669"/>
    <property type="project" value="TreeGrafter"/>
</dbReference>
<dbReference type="GO" id="GO:1990131">
    <property type="term" value="C:Gtr1-Gtr2 GTPase complex"/>
    <property type="evidence" value="ECO:0007669"/>
    <property type="project" value="TreeGrafter"/>
</dbReference>
<dbReference type="GO" id="GO:0005525">
    <property type="term" value="F:GTP binding"/>
    <property type="evidence" value="ECO:0007669"/>
    <property type="project" value="UniProtKB-KW"/>
</dbReference>
<dbReference type="EMBL" id="CAJJDN010000004">
    <property type="protein sequence ID" value="CAD8049782.1"/>
    <property type="molecule type" value="Genomic_DNA"/>
</dbReference>
<protein>
    <recommendedName>
        <fullName evidence="5">GTP-binding protein</fullName>
    </recommendedName>
</protein>
<organism evidence="3 4">
    <name type="scientific">Paramecium sonneborni</name>
    <dbReference type="NCBI Taxonomy" id="65129"/>
    <lineage>
        <taxon>Eukaryota</taxon>
        <taxon>Sar</taxon>
        <taxon>Alveolata</taxon>
        <taxon>Ciliophora</taxon>
        <taxon>Intramacronucleata</taxon>
        <taxon>Oligohymenophorea</taxon>
        <taxon>Peniculida</taxon>
        <taxon>Parameciidae</taxon>
        <taxon>Paramecium</taxon>
    </lineage>
</organism>
<evidence type="ECO:0000256" key="1">
    <source>
        <dbReference type="ARBA" id="ARBA00022741"/>
    </source>
</evidence>
<sequence length="323" mass="37409">MSHNNENKLKKMLLMGQHKVGKTSMHSIIFANTPPNQVMQIGLTVDVNQNSFKFMGNLKINLWDCGGQDKLLQEYFTTQKSTIFSNVEVLIYVFDVDKEGELFLKELNDFKTTVTSLSECSPGAIVFVLIHKFDKIKESERKIVFERKYKEIIQRADGLNIEIKDVFSTSIWDETLYKAWSQIVQNLIPNINVIKESLKAFCQTCSCEEVVLFEKSTFLIIDFQETNEKKDIQKYERLSNIIKQFKLTCMKTSANIQAITVKSEKFTVYIDEFTENTFIMLAYTDPSIYPAAISHNVHHAQKLFESIQGTDTEKLKYLIQRKL</sequence>
<dbReference type="GO" id="GO:0005634">
    <property type="term" value="C:nucleus"/>
    <property type="evidence" value="ECO:0007669"/>
    <property type="project" value="TreeGrafter"/>
</dbReference>
<dbReference type="GO" id="GO:0010507">
    <property type="term" value="P:negative regulation of autophagy"/>
    <property type="evidence" value="ECO:0007669"/>
    <property type="project" value="TreeGrafter"/>
</dbReference>
<evidence type="ECO:0000256" key="2">
    <source>
        <dbReference type="ARBA" id="ARBA00023134"/>
    </source>
</evidence>
<dbReference type="InterPro" id="IPR039397">
    <property type="entry name" value="RagA/B"/>
</dbReference>
<evidence type="ECO:0000313" key="4">
    <source>
        <dbReference type="Proteomes" id="UP000692954"/>
    </source>
</evidence>
<dbReference type="Proteomes" id="UP000692954">
    <property type="component" value="Unassembled WGS sequence"/>
</dbReference>
<accession>A0A8S1KAL0</accession>
<evidence type="ECO:0008006" key="5">
    <source>
        <dbReference type="Google" id="ProtNLM"/>
    </source>
</evidence>
<keyword evidence="2" id="KW-0342">GTP-binding</keyword>
<dbReference type="GO" id="GO:0005764">
    <property type="term" value="C:lysosome"/>
    <property type="evidence" value="ECO:0007669"/>
    <property type="project" value="TreeGrafter"/>
</dbReference>
<keyword evidence="4" id="KW-1185">Reference proteome</keyword>
<dbReference type="CDD" id="cd11384">
    <property type="entry name" value="RagA_like"/>
    <property type="match status" value="1"/>
</dbReference>
<gene>
    <name evidence="3" type="ORF">PSON_ATCC_30995.1.T0040313</name>
</gene>
<dbReference type="GO" id="GO:0009267">
    <property type="term" value="P:cellular response to starvation"/>
    <property type="evidence" value="ECO:0007669"/>
    <property type="project" value="TreeGrafter"/>
</dbReference>
<keyword evidence="1" id="KW-0547">Nucleotide-binding</keyword>
<dbReference type="FunFam" id="3.40.50.300:FF:000488">
    <property type="entry name" value="Small monomeric GTPase (Gtr1)"/>
    <property type="match status" value="1"/>
</dbReference>
<comment type="caution">
    <text evidence="3">The sequence shown here is derived from an EMBL/GenBank/DDBJ whole genome shotgun (WGS) entry which is preliminary data.</text>
</comment>
<dbReference type="Pfam" id="PF04670">
    <property type="entry name" value="Gtr1_RagA"/>
    <property type="match status" value="1"/>
</dbReference>
<dbReference type="InterPro" id="IPR006762">
    <property type="entry name" value="Gtr1_RagA"/>
</dbReference>
<dbReference type="OrthoDB" id="10020193at2759"/>
<name>A0A8S1KAL0_9CILI</name>
<proteinExistence type="predicted"/>
<evidence type="ECO:0000313" key="3">
    <source>
        <dbReference type="EMBL" id="CAD8049782.1"/>
    </source>
</evidence>
<dbReference type="PANTHER" id="PTHR11259:SF1">
    <property type="entry name" value="RAS-RELATED GTP-BINDING PROTEIN"/>
    <property type="match status" value="1"/>
</dbReference>